<keyword evidence="3" id="KW-1185">Reference proteome</keyword>
<organism evidence="2 3">
    <name type="scientific">Moorena producens 3L</name>
    <dbReference type="NCBI Taxonomy" id="489825"/>
    <lineage>
        <taxon>Bacteria</taxon>
        <taxon>Bacillati</taxon>
        <taxon>Cyanobacteriota</taxon>
        <taxon>Cyanophyceae</taxon>
        <taxon>Coleofasciculales</taxon>
        <taxon>Coleofasciculaceae</taxon>
        <taxon>Moorena</taxon>
    </lineage>
</organism>
<dbReference type="RefSeq" id="WP_008187310.1">
    <property type="nucleotide sequence ID" value="NZ_GL890940.1"/>
</dbReference>
<proteinExistence type="predicted"/>
<evidence type="ECO:0000256" key="1">
    <source>
        <dbReference type="SAM" id="Phobius"/>
    </source>
</evidence>
<keyword evidence="1" id="KW-0472">Membrane</keyword>
<protein>
    <submittedName>
        <fullName evidence="2">Uncharacterized protein</fullName>
    </submittedName>
</protein>
<dbReference type="AlphaFoldDB" id="F4XVY6"/>
<evidence type="ECO:0000313" key="2">
    <source>
        <dbReference type="EMBL" id="EGJ31399.1"/>
    </source>
</evidence>
<name>F4XVY6_9CYAN</name>
<feature type="transmembrane region" description="Helical" evidence="1">
    <location>
        <begin position="7"/>
        <end position="26"/>
    </location>
</feature>
<reference evidence="3" key="1">
    <citation type="journal article" date="2011" name="Proc. Natl. Acad. Sci. U.S.A.">
        <title>Genomic insights into the physiology and ecology of the marine filamentous cyanobacterium Lyngbya majuscula.</title>
        <authorList>
            <person name="Jones A.C."/>
            <person name="Monroe E.A."/>
            <person name="Podell S."/>
            <person name="Hess W.R."/>
            <person name="Klages S."/>
            <person name="Esquenazi E."/>
            <person name="Niessen S."/>
            <person name="Hoover H."/>
            <person name="Rothmann M."/>
            <person name="Lasken R.S."/>
            <person name="Yates J.R.III."/>
            <person name="Reinhardt R."/>
            <person name="Kube M."/>
            <person name="Burkart M.D."/>
            <person name="Allen E.E."/>
            <person name="Dorrestein P.C."/>
            <person name="Gerwick W.H."/>
            <person name="Gerwick L."/>
        </authorList>
    </citation>
    <scope>NUCLEOTIDE SEQUENCE [LARGE SCALE GENOMIC DNA]</scope>
    <source>
        <strain evidence="3">3L</strain>
    </source>
</reference>
<dbReference type="HOGENOM" id="CLU_201883_2_0_3"/>
<dbReference type="Proteomes" id="UP000003959">
    <property type="component" value="Unassembled WGS sequence"/>
</dbReference>
<sequence length="45" mass="5411">MQIKWKLNLLAKMVVWLVPGILLNFLEVDDLADYREFIFQRDGRC</sequence>
<dbReference type="EMBL" id="GL890940">
    <property type="protein sequence ID" value="EGJ31399.1"/>
    <property type="molecule type" value="Genomic_DNA"/>
</dbReference>
<accession>F4XVY6</accession>
<gene>
    <name evidence="2" type="ORF">LYNGBM3L_40340</name>
</gene>
<keyword evidence="1" id="KW-1133">Transmembrane helix</keyword>
<evidence type="ECO:0000313" key="3">
    <source>
        <dbReference type="Proteomes" id="UP000003959"/>
    </source>
</evidence>
<keyword evidence="1" id="KW-0812">Transmembrane</keyword>